<evidence type="ECO:0000256" key="4">
    <source>
        <dbReference type="ARBA" id="ARBA00022825"/>
    </source>
</evidence>
<evidence type="ECO:0000313" key="10">
    <source>
        <dbReference type="Proteomes" id="UP001431783"/>
    </source>
</evidence>
<feature type="compositionally biased region" description="Basic and acidic residues" evidence="6">
    <location>
        <begin position="301"/>
        <end position="319"/>
    </location>
</feature>
<organism evidence="9 10">
    <name type="scientific">Henosepilachna vigintioctopunctata</name>
    <dbReference type="NCBI Taxonomy" id="420089"/>
    <lineage>
        <taxon>Eukaryota</taxon>
        <taxon>Metazoa</taxon>
        <taxon>Ecdysozoa</taxon>
        <taxon>Arthropoda</taxon>
        <taxon>Hexapoda</taxon>
        <taxon>Insecta</taxon>
        <taxon>Pterygota</taxon>
        <taxon>Neoptera</taxon>
        <taxon>Endopterygota</taxon>
        <taxon>Coleoptera</taxon>
        <taxon>Polyphaga</taxon>
        <taxon>Cucujiformia</taxon>
        <taxon>Coccinelloidea</taxon>
        <taxon>Coccinellidae</taxon>
        <taxon>Epilachninae</taxon>
        <taxon>Epilachnini</taxon>
        <taxon>Henosepilachna</taxon>
    </lineage>
</organism>
<feature type="compositionally biased region" description="Polar residues" evidence="6">
    <location>
        <begin position="333"/>
        <end position="342"/>
    </location>
</feature>
<name>A0AAW1TPY5_9CUCU</name>
<dbReference type="PANTHER" id="PTHR24276">
    <property type="entry name" value="POLYSERASE-RELATED"/>
    <property type="match status" value="1"/>
</dbReference>
<accession>A0AAW1TPY5</accession>
<dbReference type="InterPro" id="IPR009003">
    <property type="entry name" value="Peptidase_S1_PA"/>
</dbReference>
<evidence type="ECO:0000256" key="2">
    <source>
        <dbReference type="ARBA" id="ARBA00022670"/>
    </source>
</evidence>
<gene>
    <name evidence="9" type="ORF">WA026_017853</name>
</gene>
<dbReference type="GO" id="GO:0004252">
    <property type="term" value="F:serine-type endopeptidase activity"/>
    <property type="evidence" value="ECO:0007669"/>
    <property type="project" value="InterPro"/>
</dbReference>
<evidence type="ECO:0000256" key="3">
    <source>
        <dbReference type="ARBA" id="ARBA00022801"/>
    </source>
</evidence>
<feature type="chain" id="PRO_5043676933" description="Peptidase S1 domain-containing protein" evidence="7">
    <location>
        <begin position="23"/>
        <end position="401"/>
    </location>
</feature>
<dbReference type="GO" id="GO:0006508">
    <property type="term" value="P:proteolysis"/>
    <property type="evidence" value="ECO:0007669"/>
    <property type="project" value="UniProtKB-KW"/>
</dbReference>
<dbReference type="PANTHER" id="PTHR24276:SF96">
    <property type="entry name" value="PEPTIDASE S1 DOMAIN-CONTAINING PROTEIN"/>
    <property type="match status" value="1"/>
</dbReference>
<dbReference type="Gene3D" id="2.40.10.10">
    <property type="entry name" value="Trypsin-like serine proteases"/>
    <property type="match status" value="1"/>
</dbReference>
<keyword evidence="2" id="KW-0645">Protease</keyword>
<evidence type="ECO:0000256" key="5">
    <source>
        <dbReference type="ARBA" id="ARBA00023157"/>
    </source>
</evidence>
<keyword evidence="4" id="KW-0720">Serine protease</keyword>
<reference evidence="9 10" key="1">
    <citation type="submission" date="2023-03" db="EMBL/GenBank/DDBJ databases">
        <title>Genome insight into feeding habits of ladybird beetles.</title>
        <authorList>
            <person name="Li H.-S."/>
            <person name="Huang Y.-H."/>
            <person name="Pang H."/>
        </authorList>
    </citation>
    <scope>NUCLEOTIDE SEQUENCE [LARGE SCALE GENOMIC DNA]</scope>
    <source>
        <strain evidence="9">SYSU_2023b</strain>
        <tissue evidence="9">Whole body</tissue>
    </source>
</reference>
<evidence type="ECO:0000256" key="6">
    <source>
        <dbReference type="SAM" id="MobiDB-lite"/>
    </source>
</evidence>
<dbReference type="Pfam" id="PF00089">
    <property type="entry name" value="Trypsin"/>
    <property type="match status" value="1"/>
</dbReference>
<keyword evidence="10" id="KW-1185">Reference proteome</keyword>
<dbReference type="Proteomes" id="UP001431783">
    <property type="component" value="Unassembled WGS sequence"/>
</dbReference>
<feature type="region of interest" description="Disordered" evidence="6">
    <location>
        <begin position="291"/>
        <end position="379"/>
    </location>
</feature>
<evidence type="ECO:0000256" key="1">
    <source>
        <dbReference type="ARBA" id="ARBA00007664"/>
    </source>
</evidence>
<keyword evidence="5" id="KW-1015">Disulfide bond</keyword>
<keyword evidence="3" id="KW-0378">Hydrolase</keyword>
<dbReference type="PROSITE" id="PS50240">
    <property type="entry name" value="TRYPSIN_DOM"/>
    <property type="match status" value="1"/>
</dbReference>
<sequence length="401" mass="44377">MENINVALIVVLLLSLSTTIKSEVNPYDLRVIGGEPCSTTTHKYIVSLVREEEPHNFCAGSLIKLNWVLSSATCLAPYQETPSSIKVLAGISTKNPLGTQSATPEKIFIDGNFTSYDIGLIFIRQPFVQQEDTDIIELVANETEGDMLTFCDKVTALGWGIPKPRKPIIPAPPFTGDLNCVELSIMADRECNDSRAWLNPLPQPAFCLFSKEKKDVCDADRGGPLICKNVLIGVVSEGKCASPRMPSLHSRVDAHLAFIKSTLEYIPPATPPEVKPKEDSKLNELEQNENQNLEEGQNVGQKDETKPGQKDDEKGEQGSKDQAGVEQKEDQTLNENGTNVVQNEGGLNEINENQNEGQKPGTDEGQTEKPKPVQRSKTNYNRPSMILFVYIILYEILKLYF</sequence>
<dbReference type="CDD" id="cd00190">
    <property type="entry name" value="Tryp_SPc"/>
    <property type="match status" value="1"/>
</dbReference>
<dbReference type="InterPro" id="IPR043504">
    <property type="entry name" value="Peptidase_S1_PA_chymotrypsin"/>
</dbReference>
<proteinExistence type="inferred from homology"/>
<dbReference type="PRINTS" id="PR00722">
    <property type="entry name" value="CHYMOTRYPSIN"/>
</dbReference>
<dbReference type="AlphaFoldDB" id="A0AAW1TPY5"/>
<comment type="similarity">
    <text evidence="1">Belongs to the peptidase S1 family.</text>
</comment>
<dbReference type="SMART" id="SM00020">
    <property type="entry name" value="Tryp_SPc"/>
    <property type="match status" value="1"/>
</dbReference>
<comment type="caution">
    <text evidence="9">The sequence shown here is derived from an EMBL/GenBank/DDBJ whole genome shotgun (WGS) entry which is preliminary data.</text>
</comment>
<protein>
    <recommendedName>
        <fullName evidence="8">Peptidase S1 domain-containing protein</fullName>
    </recommendedName>
</protein>
<dbReference type="InterPro" id="IPR001254">
    <property type="entry name" value="Trypsin_dom"/>
</dbReference>
<evidence type="ECO:0000313" key="9">
    <source>
        <dbReference type="EMBL" id="KAK9872395.1"/>
    </source>
</evidence>
<dbReference type="InterPro" id="IPR050430">
    <property type="entry name" value="Peptidase_S1"/>
</dbReference>
<dbReference type="InterPro" id="IPR001314">
    <property type="entry name" value="Peptidase_S1A"/>
</dbReference>
<dbReference type="SUPFAM" id="SSF50494">
    <property type="entry name" value="Trypsin-like serine proteases"/>
    <property type="match status" value="1"/>
</dbReference>
<feature type="signal peptide" evidence="7">
    <location>
        <begin position="1"/>
        <end position="22"/>
    </location>
</feature>
<keyword evidence="7" id="KW-0732">Signal</keyword>
<evidence type="ECO:0000259" key="8">
    <source>
        <dbReference type="PROSITE" id="PS50240"/>
    </source>
</evidence>
<feature type="domain" description="Peptidase S1" evidence="8">
    <location>
        <begin position="31"/>
        <end position="264"/>
    </location>
</feature>
<dbReference type="EMBL" id="JARQZJ010000011">
    <property type="protein sequence ID" value="KAK9872395.1"/>
    <property type="molecule type" value="Genomic_DNA"/>
</dbReference>
<evidence type="ECO:0000256" key="7">
    <source>
        <dbReference type="SAM" id="SignalP"/>
    </source>
</evidence>